<dbReference type="RefSeq" id="WP_281384882.1">
    <property type="nucleotide sequence ID" value="NZ_CP060414.2"/>
</dbReference>
<evidence type="ECO:0000313" key="1">
    <source>
        <dbReference type="EMBL" id="QNT60144.1"/>
    </source>
</evidence>
<keyword evidence="2" id="KW-1185">Reference proteome</keyword>
<proteinExistence type="predicted"/>
<dbReference type="AlphaFoldDB" id="A0A7H1MES9"/>
<gene>
    <name evidence="1" type="ORF">H7A79_1568</name>
</gene>
<protein>
    <submittedName>
        <fullName evidence="1">Uncharacterized protein</fullName>
    </submittedName>
</protein>
<dbReference type="KEGG" id="nmus:H7A79_1568"/>
<dbReference type="EMBL" id="CP060414">
    <property type="protein sequence ID" value="QNT60144.1"/>
    <property type="molecule type" value="Genomic_DNA"/>
</dbReference>
<name>A0A7H1MES9_9NEIS</name>
<reference evidence="1" key="1">
    <citation type="submission" date="2024-06" db="EMBL/GenBank/DDBJ databases">
        <title>Complete Genome Sequence of mouse commensal type strain Neisseria musculi.</title>
        <authorList>
            <person name="Thapa E."/>
            <person name="Aluvathingal J."/>
            <person name="Nadendla S."/>
            <person name="Mehta A."/>
            <person name="Tettelin H."/>
            <person name="Weyand N.J."/>
        </authorList>
    </citation>
    <scope>NUCLEOTIDE SEQUENCE</scope>
    <source>
        <strain evidence="1">NW831</strain>
    </source>
</reference>
<evidence type="ECO:0000313" key="2">
    <source>
        <dbReference type="Proteomes" id="UP000516412"/>
    </source>
</evidence>
<organism evidence="1 2">
    <name type="scientific">Neisseria musculi</name>
    <dbReference type="NCBI Taxonomy" id="1815583"/>
    <lineage>
        <taxon>Bacteria</taxon>
        <taxon>Pseudomonadati</taxon>
        <taxon>Pseudomonadota</taxon>
        <taxon>Betaproteobacteria</taxon>
        <taxon>Neisseriales</taxon>
        <taxon>Neisseriaceae</taxon>
        <taxon>Neisseria</taxon>
    </lineage>
</organism>
<sequence length="44" mass="4760">MSETAKTINPFVLVLLFAADLAGAAENRSCVVEGYLKLNHSAYM</sequence>
<accession>A0A7H1MES9</accession>
<dbReference type="Proteomes" id="UP000516412">
    <property type="component" value="Chromosome"/>
</dbReference>